<keyword evidence="1" id="KW-0812">Transmembrane</keyword>
<protein>
    <submittedName>
        <fullName evidence="2">Putative signal peptide protein</fullName>
    </submittedName>
</protein>
<proteinExistence type="predicted"/>
<feature type="transmembrane region" description="Helical" evidence="1">
    <location>
        <begin position="83"/>
        <end position="105"/>
    </location>
</feature>
<keyword evidence="1" id="KW-1133">Transmembrane helix</keyword>
<evidence type="ECO:0000256" key="1">
    <source>
        <dbReference type="SAM" id="Phobius"/>
    </source>
</evidence>
<gene>
    <name evidence="2" type="ORF">VP01_995g3</name>
</gene>
<dbReference type="VEuPathDB" id="FungiDB:VP01_995g3"/>
<accession>A0A0L6U5A1</accession>
<feature type="transmembrane region" description="Helical" evidence="1">
    <location>
        <begin position="267"/>
        <end position="285"/>
    </location>
</feature>
<feature type="transmembrane region" description="Helical" evidence="1">
    <location>
        <begin position="187"/>
        <end position="212"/>
    </location>
</feature>
<organism evidence="2 3">
    <name type="scientific">Puccinia sorghi</name>
    <dbReference type="NCBI Taxonomy" id="27349"/>
    <lineage>
        <taxon>Eukaryota</taxon>
        <taxon>Fungi</taxon>
        <taxon>Dikarya</taxon>
        <taxon>Basidiomycota</taxon>
        <taxon>Pucciniomycotina</taxon>
        <taxon>Pucciniomycetes</taxon>
        <taxon>Pucciniales</taxon>
        <taxon>Pucciniaceae</taxon>
        <taxon>Puccinia</taxon>
    </lineage>
</organism>
<evidence type="ECO:0000313" key="3">
    <source>
        <dbReference type="Proteomes" id="UP000037035"/>
    </source>
</evidence>
<keyword evidence="1" id="KW-0472">Membrane</keyword>
<feature type="transmembrane region" description="Helical" evidence="1">
    <location>
        <begin position="232"/>
        <end position="255"/>
    </location>
</feature>
<sequence length="574" mass="64760">MSASKTFLKIYRHLLLLGFSPSHTSPSESAFSLHILLSTLKKFPPIISKANLIGFLATGIPSIIIYTSYSTFMPQKFVKNRNIVYFEFWDVSIFFKGFCGFFCIIRKASKIEKIGKHIEACNQGCLGCPLEARTGAQGIIKDKETRGMEWMLIRLDTGWNNWWQGGKGSPFKDFLGPFGRFHGPLEVFGLVQVSIGLQLASLFSTIGLFGIFQVPLAISRKNEKVSMYLHVMSLFFCDIPLCLIIWVSLMVMVVGSHPRIYFRKKGFLLNIVIFILGIIVNYFYLHYGCLALFSRKLKEFIYQISVLMYTPNHSLSLSPLILSIVQEINDTCLSKPPYQSVISQPKNSHEPSSKQIEHHFWEGLPDIPSFLDYVPGMTASLCLSVGLPAPKKSAEIIQTQGGVIWVFEKVAGAPAARNPKMAFFFLLLKLVEDFSLPRKINLDRLILNSKLKIYTNRKSFNVYLPSTILANCQVQYCCCHQCSIWFLKFSGSSTILLHHSLPSFLHPKMGELTPKPQDYKASSLGLFSLSACIYIPGSVKDAPSPYTVPQPGSRIPTVISWFTWDKFSFSKIIH</sequence>
<feature type="transmembrane region" description="Helical" evidence="1">
    <location>
        <begin position="50"/>
        <end position="71"/>
    </location>
</feature>
<dbReference type="AlphaFoldDB" id="A0A0L6U5A1"/>
<evidence type="ECO:0000313" key="2">
    <source>
        <dbReference type="EMBL" id="KNZ43699.1"/>
    </source>
</evidence>
<dbReference type="EMBL" id="LAVV01015669">
    <property type="protein sequence ID" value="KNZ43699.1"/>
    <property type="molecule type" value="Genomic_DNA"/>
</dbReference>
<dbReference type="Proteomes" id="UP000037035">
    <property type="component" value="Unassembled WGS sequence"/>
</dbReference>
<keyword evidence="3" id="KW-1185">Reference proteome</keyword>
<reference evidence="2 3" key="1">
    <citation type="submission" date="2015-08" db="EMBL/GenBank/DDBJ databases">
        <title>Next Generation Sequencing and Analysis of the Genome of Puccinia sorghi L Schw, the Causal Agent of Maize Common Rust.</title>
        <authorList>
            <person name="Rochi L."/>
            <person name="Burguener G."/>
            <person name="Darino M."/>
            <person name="Turjanski A."/>
            <person name="Kreff E."/>
            <person name="Dieguez M.J."/>
            <person name="Sacco F."/>
        </authorList>
    </citation>
    <scope>NUCLEOTIDE SEQUENCE [LARGE SCALE GENOMIC DNA]</scope>
    <source>
        <strain evidence="2 3">RO10H11247</strain>
    </source>
</reference>
<name>A0A0L6U5A1_9BASI</name>
<comment type="caution">
    <text evidence="2">The sequence shown here is derived from an EMBL/GenBank/DDBJ whole genome shotgun (WGS) entry which is preliminary data.</text>
</comment>